<dbReference type="Pfam" id="PF05433">
    <property type="entry name" value="Rick_17kDa_Anti"/>
    <property type="match status" value="1"/>
</dbReference>
<comment type="subcellular location">
    <subcellularLocation>
        <location evidence="1">Membrane</location>
    </subcellularLocation>
</comment>
<feature type="signal peptide" evidence="3">
    <location>
        <begin position="1"/>
        <end position="20"/>
    </location>
</feature>
<evidence type="ECO:0000259" key="4">
    <source>
        <dbReference type="Pfam" id="PF05433"/>
    </source>
</evidence>
<organism evidence="6">
    <name type="scientific">Lysobacter firmicutimachus</name>
    <dbReference type="NCBI Taxonomy" id="1792846"/>
    <lineage>
        <taxon>Bacteria</taxon>
        <taxon>Pseudomonadati</taxon>
        <taxon>Pseudomonadota</taxon>
        <taxon>Gammaproteobacteria</taxon>
        <taxon>Lysobacterales</taxon>
        <taxon>Lysobacteraceae</taxon>
        <taxon>Lysobacter</taxon>
    </lineage>
</organism>
<keyword evidence="7" id="KW-1185">Reference proteome</keyword>
<protein>
    <submittedName>
        <fullName evidence="6">Glycine zipper 2TM domain-containing protein</fullName>
    </submittedName>
</protein>
<feature type="domain" description="Glycine zipper 2TM" evidence="4">
    <location>
        <begin position="72"/>
        <end position="117"/>
    </location>
</feature>
<dbReference type="PROSITE" id="PS51257">
    <property type="entry name" value="PROKAR_LIPOPROTEIN"/>
    <property type="match status" value="1"/>
</dbReference>
<gene>
    <name evidence="6" type="ORF">ABU614_19995</name>
    <name evidence="5" type="ORF">V2J18_13525</name>
</gene>
<dbReference type="InterPro" id="IPR051407">
    <property type="entry name" value="Bact_OM_lipoprot/Surf_antigen"/>
</dbReference>
<keyword evidence="2" id="KW-0472">Membrane</keyword>
<feature type="chain" id="PRO_5043537961" evidence="3">
    <location>
        <begin position="21"/>
        <end position="163"/>
    </location>
</feature>
<evidence type="ECO:0000313" key="6">
    <source>
        <dbReference type="EMBL" id="XCO74625.1"/>
    </source>
</evidence>
<dbReference type="Proteomes" id="UP001387215">
    <property type="component" value="Unassembled WGS sequence"/>
</dbReference>
<dbReference type="InterPro" id="IPR008816">
    <property type="entry name" value="Gly_zipper_2TM_dom"/>
</dbReference>
<keyword evidence="3" id="KW-0732">Signal</keyword>
<accession>A0AAU8MTV1</accession>
<proteinExistence type="predicted"/>
<dbReference type="PANTHER" id="PTHR35603">
    <property type="match status" value="1"/>
</dbReference>
<reference evidence="5 7" key="1">
    <citation type="submission" date="2024-02" db="EMBL/GenBank/DDBJ databases">
        <title>Lysobacter Genome Sequencing and Mining.</title>
        <authorList>
            <person name="Bierman J."/>
            <person name="Walker M.C."/>
        </authorList>
    </citation>
    <scope>NUCLEOTIDE SEQUENCE [LARGE SCALE GENOMIC DNA]</scope>
    <source>
        <strain evidence="5 7">PB6250</strain>
    </source>
</reference>
<evidence type="ECO:0000313" key="5">
    <source>
        <dbReference type="EMBL" id="MEI2455696.1"/>
    </source>
</evidence>
<sequence length="163" mass="16860">MNTNQFRLLGLAATATLALAGCATSPGYSGGGYNSYPPPSQPSYNQNNCYDCGVVTRIEQISTASTAPRATGAVLGGLVGAVAGREIADDHTDSKGRKNTATVAGAVAGAMAGNAIQNRVGAPSYNLYVRMNDGRTVVVTQKDIGGIRENTYVRVANGRAYIR</sequence>
<dbReference type="RefSeq" id="WP_336132014.1">
    <property type="nucleotide sequence ID" value="NZ_CP159925.1"/>
</dbReference>
<evidence type="ECO:0000256" key="2">
    <source>
        <dbReference type="ARBA" id="ARBA00023136"/>
    </source>
</evidence>
<evidence type="ECO:0000256" key="1">
    <source>
        <dbReference type="ARBA" id="ARBA00004370"/>
    </source>
</evidence>
<reference evidence="6" key="2">
    <citation type="submission" date="2024-06" db="EMBL/GenBank/DDBJ databases">
        <authorList>
            <person name="Li S."/>
        </authorList>
    </citation>
    <scope>NUCLEOTIDE SEQUENCE</scope>
    <source>
        <strain evidence="6">SR10</strain>
    </source>
</reference>
<dbReference type="GO" id="GO:0019867">
    <property type="term" value="C:outer membrane"/>
    <property type="evidence" value="ECO:0007669"/>
    <property type="project" value="InterPro"/>
</dbReference>
<dbReference type="EMBL" id="JBANDL010000002">
    <property type="protein sequence ID" value="MEI2455696.1"/>
    <property type="molecule type" value="Genomic_DNA"/>
</dbReference>
<name>A0AAU8MTV1_9GAMM</name>
<evidence type="ECO:0000313" key="7">
    <source>
        <dbReference type="Proteomes" id="UP001387215"/>
    </source>
</evidence>
<dbReference type="PANTHER" id="PTHR35603:SF2">
    <property type="entry name" value="OUTER MEMBRANE LIPOPROTEIN"/>
    <property type="match status" value="1"/>
</dbReference>
<dbReference type="AlphaFoldDB" id="A0AAU8MTV1"/>
<evidence type="ECO:0000256" key="3">
    <source>
        <dbReference type="SAM" id="SignalP"/>
    </source>
</evidence>
<dbReference type="EMBL" id="CP159925">
    <property type="protein sequence ID" value="XCO74625.1"/>
    <property type="molecule type" value="Genomic_DNA"/>
</dbReference>